<evidence type="ECO:0000313" key="4">
    <source>
        <dbReference type="Proteomes" id="UP000461276"/>
    </source>
</evidence>
<accession>A0A173YSB7</accession>
<dbReference type="Proteomes" id="UP000461276">
    <property type="component" value="Unassembled WGS sequence"/>
</dbReference>
<protein>
    <submittedName>
        <fullName evidence="1 2">ATPase</fullName>
    </submittedName>
</protein>
<evidence type="ECO:0000313" key="1">
    <source>
        <dbReference type="EMBL" id="CUN66430.1"/>
    </source>
</evidence>
<dbReference type="Gene3D" id="1.10.720.160">
    <property type="match status" value="1"/>
</dbReference>
<evidence type="ECO:0000313" key="2">
    <source>
        <dbReference type="EMBL" id="MRY95227.1"/>
    </source>
</evidence>
<sequence>MILIADSGSTKTEWCLADQGRPVRTVVTAGINPFFQTREEIAGEIRDALLPALKGERIDAIYFYGAGCAFPEKNRIVEEAITPYIPAPIEVYSDLMAAARALCGSRPGIACILGTGSNSCLYDGTEITEHISPLGFILGDEGSGAVLGKLLVGDCLKRQLPAPLVRKFMDQYELTPALLLERVYKQPFPNRFLATLSRFLLENITEQPIYNLVYTSFRSFFLRNVALYPGADTYPIHFVGSIAYYYQEVLKAAALSLDLKVGTVVQAPMNGLIRYHFTNEEKNE</sequence>
<comment type="caution">
    <text evidence="2">The sequence shown here is derived from an EMBL/GenBank/DDBJ whole genome shotgun (WGS) entry which is preliminary data.</text>
</comment>
<dbReference type="InterPro" id="IPR052519">
    <property type="entry name" value="Euk-type_GlcNAc_Kinase"/>
</dbReference>
<dbReference type="PANTHER" id="PTHR43190">
    <property type="entry name" value="N-ACETYL-D-GLUCOSAMINE KINASE"/>
    <property type="match status" value="1"/>
</dbReference>
<proteinExistence type="predicted"/>
<dbReference type="Gene3D" id="3.30.420.40">
    <property type="match status" value="2"/>
</dbReference>
<name>A0A173YSB7_PARDI</name>
<dbReference type="EMBL" id="CYYK01000002">
    <property type="protein sequence ID" value="CUN66430.1"/>
    <property type="molecule type" value="Genomic_DNA"/>
</dbReference>
<organism evidence="2 4">
    <name type="scientific">Parabacteroides distasonis</name>
    <dbReference type="NCBI Taxonomy" id="823"/>
    <lineage>
        <taxon>Bacteria</taxon>
        <taxon>Pseudomonadati</taxon>
        <taxon>Bacteroidota</taxon>
        <taxon>Bacteroidia</taxon>
        <taxon>Bacteroidales</taxon>
        <taxon>Tannerellaceae</taxon>
        <taxon>Parabacteroides</taxon>
    </lineage>
</organism>
<reference evidence="2 4" key="2">
    <citation type="journal article" date="2019" name="Nat. Med.">
        <title>A library of human gut bacterial isolates paired with longitudinal multiomics data enables mechanistic microbiome research.</title>
        <authorList>
            <person name="Poyet M."/>
            <person name="Groussin M."/>
            <person name="Gibbons S.M."/>
            <person name="Avila-Pacheco J."/>
            <person name="Jiang X."/>
            <person name="Kearney S.M."/>
            <person name="Perrotta A.R."/>
            <person name="Berdy B."/>
            <person name="Zhao S."/>
            <person name="Lieberman T.D."/>
            <person name="Swanson P.K."/>
            <person name="Smith M."/>
            <person name="Roesemann S."/>
            <person name="Alexander J.E."/>
            <person name="Rich S.A."/>
            <person name="Livny J."/>
            <person name="Vlamakis H."/>
            <person name="Clish C."/>
            <person name="Bullock K."/>
            <person name="Deik A."/>
            <person name="Scott J."/>
            <person name="Pierce K.A."/>
            <person name="Xavier R.J."/>
            <person name="Alm E.J."/>
        </authorList>
    </citation>
    <scope>NUCLEOTIDE SEQUENCE [LARGE SCALE GENOMIC DNA]</scope>
    <source>
        <strain evidence="2 4">BIOML-A9</strain>
    </source>
</reference>
<dbReference type="AlphaFoldDB" id="A0A173YSB7"/>
<reference evidence="1 3" key="1">
    <citation type="submission" date="2015-09" db="EMBL/GenBank/DDBJ databases">
        <authorList>
            <consortium name="Pathogen Informatics"/>
        </authorList>
    </citation>
    <scope>NUCLEOTIDE SEQUENCE [LARGE SCALE GENOMIC DNA]</scope>
    <source>
        <strain evidence="1 3">2789STDY5608822</strain>
    </source>
</reference>
<dbReference type="RefSeq" id="WP_057316655.1">
    <property type="nucleotide sequence ID" value="NZ_CABMKT010000001.1"/>
</dbReference>
<evidence type="ECO:0000313" key="3">
    <source>
        <dbReference type="Proteomes" id="UP000095455"/>
    </source>
</evidence>
<dbReference type="SUPFAM" id="SSF53067">
    <property type="entry name" value="Actin-like ATPase domain"/>
    <property type="match status" value="2"/>
</dbReference>
<dbReference type="EMBL" id="WKMY01000017">
    <property type="protein sequence ID" value="MRY95227.1"/>
    <property type="molecule type" value="Genomic_DNA"/>
</dbReference>
<gene>
    <name evidence="1" type="ORF">ERS852380_00807</name>
    <name evidence="2" type="ORF">GKD67_18715</name>
</gene>
<dbReference type="CDD" id="cd24079">
    <property type="entry name" value="ASKHA_NBD_PG1100-like"/>
    <property type="match status" value="1"/>
</dbReference>
<dbReference type="PANTHER" id="PTHR43190:SF3">
    <property type="entry name" value="N-ACETYL-D-GLUCOSAMINE KINASE"/>
    <property type="match status" value="1"/>
</dbReference>
<dbReference type="Proteomes" id="UP000095455">
    <property type="component" value="Unassembled WGS sequence"/>
</dbReference>
<dbReference type="InterPro" id="IPR043129">
    <property type="entry name" value="ATPase_NBD"/>
</dbReference>